<evidence type="ECO:0000313" key="1">
    <source>
        <dbReference type="EMBL" id="BBN14181.1"/>
    </source>
</evidence>
<protein>
    <submittedName>
        <fullName evidence="1">Uncharacterized protein</fullName>
    </submittedName>
</protein>
<reference evidence="2" key="1">
    <citation type="journal article" date="2020" name="Curr. Biol.">
        <title>Chromatin organization in early land plants reveals an ancestral association between H3K27me3, transposons, and constitutive heterochromatin.</title>
        <authorList>
            <person name="Montgomery S.A."/>
            <person name="Tanizawa Y."/>
            <person name="Galik B."/>
            <person name="Wang N."/>
            <person name="Ito T."/>
            <person name="Mochizuki T."/>
            <person name="Akimcheva S."/>
            <person name="Bowman J.L."/>
            <person name="Cognat V."/>
            <person name="Marechal-Drouard L."/>
            <person name="Ekker H."/>
            <person name="Hong S.F."/>
            <person name="Kohchi T."/>
            <person name="Lin S.S."/>
            <person name="Liu L.D."/>
            <person name="Nakamura Y."/>
            <person name="Valeeva L.R."/>
            <person name="Shakirov E.V."/>
            <person name="Shippen D.E."/>
            <person name="Wei W.L."/>
            <person name="Yagura M."/>
            <person name="Yamaoka S."/>
            <person name="Yamato K.T."/>
            <person name="Liu C."/>
            <person name="Berger F."/>
        </authorList>
    </citation>
    <scope>NUCLEOTIDE SEQUENCE [LARGE SCALE GENOMIC DNA]</scope>
    <source>
        <strain evidence="2">Tak-1</strain>
    </source>
</reference>
<dbReference type="EMBL" id="AP019871">
    <property type="protein sequence ID" value="BBN14181.1"/>
    <property type="molecule type" value="Genomic_DNA"/>
</dbReference>
<accession>A0AAF6BQ97</accession>
<proteinExistence type="predicted"/>
<organism evidence="1 2">
    <name type="scientific">Marchantia polymorpha subsp. ruderalis</name>
    <dbReference type="NCBI Taxonomy" id="1480154"/>
    <lineage>
        <taxon>Eukaryota</taxon>
        <taxon>Viridiplantae</taxon>
        <taxon>Streptophyta</taxon>
        <taxon>Embryophyta</taxon>
        <taxon>Marchantiophyta</taxon>
        <taxon>Marchantiopsida</taxon>
        <taxon>Marchantiidae</taxon>
        <taxon>Marchantiales</taxon>
        <taxon>Marchantiaceae</taxon>
        <taxon>Marchantia</taxon>
    </lineage>
</organism>
<gene>
    <name evidence="1" type="ORF">Mp_6g09560</name>
</gene>
<evidence type="ECO:0000313" key="2">
    <source>
        <dbReference type="Proteomes" id="UP001162541"/>
    </source>
</evidence>
<sequence>MNSIPSEYERSPKSDISKACWISLLMNAI</sequence>
<name>A0AAF6BQ97_MARPO</name>
<dbReference type="AlphaFoldDB" id="A0AAF6BQ97"/>
<dbReference type="Proteomes" id="UP001162541">
    <property type="component" value="Chromosome 6"/>
</dbReference>